<organism evidence="2 3">
    <name type="scientific">Trichonephila clavipes</name>
    <name type="common">Golden silk orbweaver</name>
    <name type="synonym">Nephila clavipes</name>
    <dbReference type="NCBI Taxonomy" id="2585209"/>
    <lineage>
        <taxon>Eukaryota</taxon>
        <taxon>Metazoa</taxon>
        <taxon>Ecdysozoa</taxon>
        <taxon>Arthropoda</taxon>
        <taxon>Chelicerata</taxon>
        <taxon>Arachnida</taxon>
        <taxon>Araneae</taxon>
        <taxon>Araneomorphae</taxon>
        <taxon>Entelegynae</taxon>
        <taxon>Araneoidea</taxon>
        <taxon>Nephilidae</taxon>
        <taxon>Trichonephila</taxon>
    </lineage>
</organism>
<name>A0A8X6SNF3_TRICX</name>
<dbReference type="AlphaFoldDB" id="A0A8X6SNF3"/>
<dbReference type="Proteomes" id="UP000887159">
    <property type="component" value="Unassembled WGS sequence"/>
</dbReference>
<keyword evidence="1" id="KW-0732">Signal</keyword>
<proteinExistence type="predicted"/>
<reference evidence="2" key="1">
    <citation type="submission" date="2020-08" db="EMBL/GenBank/DDBJ databases">
        <title>Multicomponent nature underlies the extraordinary mechanical properties of spider dragline silk.</title>
        <authorList>
            <person name="Kono N."/>
            <person name="Nakamura H."/>
            <person name="Mori M."/>
            <person name="Yoshida Y."/>
            <person name="Ohtoshi R."/>
            <person name="Malay A.D."/>
            <person name="Moran D.A.P."/>
            <person name="Tomita M."/>
            <person name="Numata K."/>
            <person name="Arakawa K."/>
        </authorList>
    </citation>
    <scope>NUCLEOTIDE SEQUENCE</scope>
</reference>
<keyword evidence="3" id="KW-1185">Reference proteome</keyword>
<accession>A0A8X6SNF3</accession>
<evidence type="ECO:0000256" key="1">
    <source>
        <dbReference type="SAM" id="SignalP"/>
    </source>
</evidence>
<protein>
    <submittedName>
        <fullName evidence="2">Uncharacterized protein</fullName>
    </submittedName>
</protein>
<feature type="chain" id="PRO_5036481970" evidence="1">
    <location>
        <begin position="22"/>
        <end position="138"/>
    </location>
</feature>
<evidence type="ECO:0000313" key="3">
    <source>
        <dbReference type="Proteomes" id="UP000887159"/>
    </source>
</evidence>
<comment type="caution">
    <text evidence="2">The sequence shown here is derived from an EMBL/GenBank/DDBJ whole genome shotgun (WGS) entry which is preliminary data.</text>
</comment>
<gene>
    <name evidence="2" type="ORF">TNCV_2788131</name>
</gene>
<dbReference type="EMBL" id="BMAU01021340">
    <property type="protein sequence ID" value="GFY16691.1"/>
    <property type="molecule type" value="Genomic_DNA"/>
</dbReference>
<feature type="signal peptide" evidence="1">
    <location>
        <begin position="1"/>
        <end position="21"/>
    </location>
</feature>
<sequence length="138" mass="15899">MYTLLIFLFSSLLLISPICLADDYFFSCAEEVLCGDEETRRRSQQCINMLSQKDLDLMFELLNRKYPGTNDIKEVLDEACKDLNLAKENIDYYFEEKNKLDNGYTAEESEKIVTSRACLSLMVGECQVKKAMMGIFGR</sequence>
<evidence type="ECO:0000313" key="2">
    <source>
        <dbReference type="EMBL" id="GFY16691.1"/>
    </source>
</evidence>